<reference evidence="8" key="1">
    <citation type="submission" date="2017-04" db="EMBL/GenBank/DDBJ databases">
        <authorList>
            <person name="Varghese N."/>
            <person name="Submissions S."/>
        </authorList>
    </citation>
    <scope>NUCLEOTIDE SEQUENCE [LARGE SCALE GENOMIC DNA]</scope>
    <source>
        <strain evidence="8">DSM 44073</strain>
    </source>
</reference>
<evidence type="ECO:0000256" key="5">
    <source>
        <dbReference type="PIRSR" id="PIRSR600760-2"/>
    </source>
</evidence>
<evidence type="ECO:0000256" key="1">
    <source>
        <dbReference type="ARBA" id="ARBA00001033"/>
    </source>
</evidence>
<protein>
    <recommendedName>
        <fullName evidence="2">inositol-phosphate phosphatase</fullName>
        <ecNumber evidence="2">3.1.3.25</ecNumber>
    </recommendedName>
</protein>
<comment type="cofactor">
    <cofactor evidence="5">
        <name>Mg(2+)</name>
        <dbReference type="ChEBI" id="CHEBI:18420"/>
    </cofactor>
</comment>
<dbReference type="GO" id="GO:0046872">
    <property type="term" value="F:metal ion binding"/>
    <property type="evidence" value="ECO:0007669"/>
    <property type="project" value="UniProtKB-KW"/>
</dbReference>
<keyword evidence="4 5" id="KW-0460">Magnesium</keyword>
<keyword evidence="8" id="KW-1185">Reference proteome</keyword>
<name>A0A1W2DCH7_9PSEU</name>
<keyword evidence="3 5" id="KW-0479">Metal-binding</keyword>
<dbReference type="InterPro" id="IPR000760">
    <property type="entry name" value="Inositol_monophosphatase-like"/>
</dbReference>
<dbReference type="PROSITE" id="PS00630">
    <property type="entry name" value="IMP_2"/>
    <property type="match status" value="1"/>
</dbReference>
<dbReference type="Gene3D" id="3.40.190.80">
    <property type="match status" value="1"/>
</dbReference>
<feature type="binding site" evidence="5">
    <location>
        <position position="128"/>
    </location>
    <ligand>
        <name>Mg(2+)</name>
        <dbReference type="ChEBI" id="CHEBI:18420"/>
        <label>1</label>
        <note>catalytic</note>
    </ligand>
</feature>
<dbReference type="GO" id="GO:0046854">
    <property type="term" value="P:phosphatidylinositol phosphate biosynthetic process"/>
    <property type="evidence" value="ECO:0007669"/>
    <property type="project" value="InterPro"/>
</dbReference>
<dbReference type="PANTHER" id="PTHR20854">
    <property type="entry name" value="INOSITOL MONOPHOSPHATASE"/>
    <property type="match status" value="1"/>
</dbReference>
<accession>A0A1W2DCH7</accession>
<dbReference type="AlphaFoldDB" id="A0A1W2DCH7"/>
<feature type="binding site" evidence="5">
    <location>
        <position position="269"/>
    </location>
    <ligand>
        <name>Mg(2+)</name>
        <dbReference type="ChEBI" id="CHEBI:18420"/>
        <label>1</label>
        <note>catalytic</note>
    </ligand>
</feature>
<feature type="binding site" evidence="5">
    <location>
        <position position="148"/>
    </location>
    <ligand>
        <name>Mg(2+)</name>
        <dbReference type="ChEBI" id="CHEBI:18420"/>
        <label>1</label>
        <note>catalytic</note>
    </ligand>
</feature>
<dbReference type="PRINTS" id="PR00377">
    <property type="entry name" value="IMPHPHTASES"/>
</dbReference>
<evidence type="ECO:0000313" key="8">
    <source>
        <dbReference type="Proteomes" id="UP000192840"/>
    </source>
</evidence>
<dbReference type="Gene3D" id="3.30.540.10">
    <property type="entry name" value="Fructose-1,6-Bisphosphatase, subunit A, domain 1"/>
    <property type="match status" value="1"/>
</dbReference>
<dbReference type="GO" id="GO:0008934">
    <property type="term" value="F:inositol monophosphate 1-phosphatase activity"/>
    <property type="evidence" value="ECO:0007669"/>
    <property type="project" value="TreeGrafter"/>
</dbReference>
<dbReference type="GO" id="GO:0007165">
    <property type="term" value="P:signal transduction"/>
    <property type="evidence" value="ECO:0007669"/>
    <property type="project" value="TreeGrafter"/>
</dbReference>
<dbReference type="Proteomes" id="UP000192840">
    <property type="component" value="Unassembled WGS sequence"/>
</dbReference>
<sequence>MSFVPRDVLSPLPDAPGCTGPQRDVTPLRLGAPPPPHRAIQPAPPVIYHRQGDLVHFDTRQLQIHAEHLAGTGARTVRERLARPGATDATTKSSETDYVTDCDPASEAAMRQEATEIWGDAPHSFTGEESGVAQARPGELRLIADGVDGTANLHAGAPEYGVSIAIEVDGVVLAGAVAEPASGRVYSAGRGNGARFYDPAVRHQWIPLDARKDKPLSQRLLATGFSYQAAERGPQAAVVARMIEHVEDIRRVAQGTYGGYFEHYLNEWDWAAGLLICEEAGAVVSWPGTGGPASHLGDPIFAAAPEVADDLLVLLEKAGAAALDRRGPVPKREWVSGHAH</sequence>
<evidence type="ECO:0000256" key="4">
    <source>
        <dbReference type="ARBA" id="ARBA00022842"/>
    </source>
</evidence>
<dbReference type="SUPFAM" id="SSF56655">
    <property type="entry name" value="Carbohydrate phosphatase"/>
    <property type="match status" value="1"/>
</dbReference>
<gene>
    <name evidence="7" type="ORF">SAMN05660733_02886</name>
</gene>
<dbReference type="EMBL" id="FWYC01000007">
    <property type="protein sequence ID" value="SMC95249.1"/>
    <property type="molecule type" value="Genomic_DNA"/>
</dbReference>
<dbReference type="STRING" id="40571.SAMN05660733_02886"/>
<feature type="binding site" evidence="5">
    <location>
        <position position="145"/>
    </location>
    <ligand>
        <name>Mg(2+)</name>
        <dbReference type="ChEBI" id="CHEBI:18420"/>
        <label>1</label>
        <note>catalytic</note>
    </ligand>
</feature>
<dbReference type="EC" id="3.1.3.25" evidence="2"/>
<evidence type="ECO:0000256" key="3">
    <source>
        <dbReference type="ARBA" id="ARBA00022723"/>
    </source>
</evidence>
<organism evidence="7 8">
    <name type="scientific">Lentzea albidocapillata</name>
    <dbReference type="NCBI Taxonomy" id="40571"/>
    <lineage>
        <taxon>Bacteria</taxon>
        <taxon>Bacillati</taxon>
        <taxon>Actinomycetota</taxon>
        <taxon>Actinomycetes</taxon>
        <taxon>Pseudonocardiales</taxon>
        <taxon>Pseudonocardiaceae</taxon>
        <taxon>Lentzea</taxon>
    </lineage>
</organism>
<evidence type="ECO:0000256" key="6">
    <source>
        <dbReference type="SAM" id="MobiDB-lite"/>
    </source>
</evidence>
<proteinExistence type="predicted"/>
<feature type="region of interest" description="Disordered" evidence="6">
    <location>
        <begin position="1"/>
        <end position="37"/>
    </location>
</feature>
<dbReference type="Pfam" id="PF00459">
    <property type="entry name" value="Inositol_P"/>
    <property type="match status" value="1"/>
</dbReference>
<dbReference type="PANTHER" id="PTHR20854:SF4">
    <property type="entry name" value="INOSITOL-1-MONOPHOSPHATASE-RELATED"/>
    <property type="match status" value="1"/>
</dbReference>
<dbReference type="GO" id="GO:0006020">
    <property type="term" value="P:inositol metabolic process"/>
    <property type="evidence" value="ECO:0007669"/>
    <property type="project" value="TreeGrafter"/>
</dbReference>
<dbReference type="InterPro" id="IPR020550">
    <property type="entry name" value="Inositol_monophosphatase_CS"/>
</dbReference>
<comment type="catalytic activity">
    <reaction evidence="1">
        <text>a myo-inositol phosphate + H2O = myo-inositol + phosphate</text>
        <dbReference type="Rhea" id="RHEA:24056"/>
        <dbReference type="ChEBI" id="CHEBI:15377"/>
        <dbReference type="ChEBI" id="CHEBI:17268"/>
        <dbReference type="ChEBI" id="CHEBI:43474"/>
        <dbReference type="ChEBI" id="CHEBI:84139"/>
        <dbReference type="EC" id="3.1.3.25"/>
    </reaction>
</comment>
<evidence type="ECO:0000256" key="2">
    <source>
        <dbReference type="ARBA" id="ARBA00013106"/>
    </source>
</evidence>
<dbReference type="eggNOG" id="COG0483">
    <property type="taxonomic scope" value="Bacteria"/>
</dbReference>
<evidence type="ECO:0000313" key="7">
    <source>
        <dbReference type="EMBL" id="SMC95249.1"/>
    </source>
</evidence>